<protein>
    <submittedName>
        <fullName evidence="6">Nucleotide sugar dehydrogenase</fullName>
    </submittedName>
</protein>
<gene>
    <name evidence="6" type="ORF">JBK99_07095</name>
</gene>
<dbReference type="SUPFAM" id="SSF48179">
    <property type="entry name" value="6-phosphogluconate dehydrogenase C-terminal domain-like"/>
    <property type="match status" value="1"/>
</dbReference>
<dbReference type="Gene3D" id="3.40.50.720">
    <property type="entry name" value="NAD(P)-binding Rossmann-like Domain"/>
    <property type="match status" value="2"/>
</dbReference>
<dbReference type="SUPFAM" id="SSF52413">
    <property type="entry name" value="UDP-glucose/GDP-mannose dehydrogenase C-terminal domain"/>
    <property type="match status" value="1"/>
</dbReference>
<keyword evidence="3" id="KW-0520">NAD</keyword>
<dbReference type="InterPro" id="IPR036291">
    <property type="entry name" value="NAD(P)-bd_dom_sf"/>
</dbReference>
<dbReference type="GO" id="GO:0051287">
    <property type="term" value="F:NAD binding"/>
    <property type="evidence" value="ECO:0007669"/>
    <property type="project" value="InterPro"/>
</dbReference>
<evidence type="ECO:0000256" key="2">
    <source>
        <dbReference type="ARBA" id="ARBA00023002"/>
    </source>
</evidence>
<dbReference type="SUPFAM" id="SSF51735">
    <property type="entry name" value="NAD(P)-binding Rossmann-fold domains"/>
    <property type="match status" value="1"/>
</dbReference>
<sequence>MHAHQRIISVIGLGYVGLTTAVAFSHESKVIAFDNSKKRISELKNGNDRNDEISDIQLTSKNICFTSQPSDLQEADFYIVTVPTPLDSNKQPDLSILLSVSIILGQYLKPGDIVVYESTVFPGATEQECIPLLETTSQLICGKDFNVGYSPERINPADKQHTFQNVVKIISATSELTLDIMSRVYGSVITAGVHPVSSIRIAEACKVIENTQRDVNIALINDLSRMLHAMGMEAHEVVAAMKTKWNYLPFEPGLVGGHCIGVNSYYLMHKAEEIGYHSEIISASRRMNESMAKFIVNETIRNLVHIDVLIKKCRVAILGLTYKENCSDIRDTRVIDIIKELQSYEVDVLVHDPIADKKTTQNEYGIELVDWNCLTNLDAILITVAHKKYLRLSKQEILDILNARGLIMDIKNIINLVAFSDTDITVWRL</sequence>
<dbReference type="InterPro" id="IPR001732">
    <property type="entry name" value="UDP-Glc/GDP-Man_DH_N"/>
</dbReference>
<dbReference type="GO" id="GO:0016628">
    <property type="term" value="F:oxidoreductase activity, acting on the CH-CH group of donors, NAD or NADP as acceptor"/>
    <property type="evidence" value="ECO:0007669"/>
    <property type="project" value="InterPro"/>
</dbReference>
<dbReference type="Pfam" id="PF00984">
    <property type="entry name" value="UDPG_MGDP_dh"/>
    <property type="match status" value="1"/>
</dbReference>
<dbReference type="PANTHER" id="PTHR43491">
    <property type="entry name" value="UDP-N-ACETYL-D-MANNOSAMINE DEHYDROGENASE"/>
    <property type="match status" value="1"/>
</dbReference>
<dbReference type="PANTHER" id="PTHR43491:SF2">
    <property type="entry name" value="UDP-N-ACETYL-D-MANNOSAMINE DEHYDROGENASE"/>
    <property type="match status" value="1"/>
</dbReference>
<evidence type="ECO:0000259" key="5">
    <source>
        <dbReference type="SMART" id="SM00984"/>
    </source>
</evidence>
<dbReference type="Pfam" id="PF03721">
    <property type="entry name" value="UDPG_MGDP_dh_N"/>
    <property type="match status" value="1"/>
</dbReference>
<evidence type="ECO:0000256" key="3">
    <source>
        <dbReference type="ARBA" id="ARBA00023027"/>
    </source>
</evidence>
<evidence type="ECO:0000256" key="4">
    <source>
        <dbReference type="PIRNR" id="PIRNR000124"/>
    </source>
</evidence>
<evidence type="ECO:0000313" key="6">
    <source>
        <dbReference type="EMBL" id="HAU2396097.1"/>
    </source>
</evidence>
<dbReference type="InterPro" id="IPR008927">
    <property type="entry name" value="6-PGluconate_DH-like_C_sf"/>
</dbReference>
<reference evidence="6" key="2">
    <citation type="submission" date="2019-09" db="EMBL/GenBank/DDBJ databases">
        <authorList>
            <consortium name="NCBI Pathogen Detection Project"/>
        </authorList>
    </citation>
    <scope>NUCLEOTIDE SEQUENCE</scope>
    <source>
        <strain evidence="6">CL18-200174</strain>
    </source>
</reference>
<dbReference type="SMART" id="SM00984">
    <property type="entry name" value="UDPG_MGDP_dh_C"/>
    <property type="match status" value="1"/>
</dbReference>
<accession>A0AAP8XVH0</accession>
<dbReference type="AlphaFoldDB" id="A0AAP8XVH0"/>
<dbReference type="InterPro" id="IPR017476">
    <property type="entry name" value="UDP-Glc/GDP-Man"/>
</dbReference>
<dbReference type="NCBIfam" id="TIGR03026">
    <property type="entry name" value="NDP-sugDHase"/>
    <property type="match status" value="1"/>
</dbReference>
<dbReference type="PIRSF" id="PIRSF500136">
    <property type="entry name" value="UDP_ManNAc_DH"/>
    <property type="match status" value="1"/>
</dbReference>
<dbReference type="PIRSF" id="PIRSF000124">
    <property type="entry name" value="UDPglc_GDPman_dh"/>
    <property type="match status" value="1"/>
</dbReference>
<dbReference type="Proteomes" id="UP000863577">
    <property type="component" value="Unassembled WGS sequence"/>
</dbReference>
<dbReference type="InterPro" id="IPR014027">
    <property type="entry name" value="UDP-Glc/GDP-Man_DH_C"/>
</dbReference>
<dbReference type="EMBL" id="DACWOD010000004">
    <property type="protein sequence ID" value="HAU2396097.1"/>
    <property type="molecule type" value="Genomic_DNA"/>
</dbReference>
<organism evidence="6 7">
    <name type="scientific">Legionella pneumophila</name>
    <dbReference type="NCBI Taxonomy" id="446"/>
    <lineage>
        <taxon>Bacteria</taxon>
        <taxon>Pseudomonadati</taxon>
        <taxon>Pseudomonadota</taxon>
        <taxon>Gammaproteobacteria</taxon>
        <taxon>Legionellales</taxon>
        <taxon>Legionellaceae</taxon>
        <taxon>Legionella</taxon>
    </lineage>
</organism>
<reference evidence="6" key="1">
    <citation type="journal article" date="2018" name="Genome Biol.">
        <title>SKESA: strategic k-mer extension for scrupulous assemblies.</title>
        <authorList>
            <person name="Souvorov A."/>
            <person name="Agarwala R."/>
            <person name="Lipman D.J."/>
        </authorList>
    </citation>
    <scope>NUCLEOTIDE SEQUENCE</scope>
    <source>
        <strain evidence="6">CL18-200174</strain>
    </source>
</reference>
<proteinExistence type="inferred from homology"/>
<dbReference type="Pfam" id="PF03720">
    <property type="entry name" value="UDPG_MGDP_dh_C"/>
    <property type="match status" value="1"/>
</dbReference>
<dbReference type="RefSeq" id="WP_062726002.1">
    <property type="nucleotide sequence ID" value="NZ_CP117814.1"/>
</dbReference>
<dbReference type="InterPro" id="IPR036220">
    <property type="entry name" value="UDP-Glc/GDP-Man_DH_C_sf"/>
</dbReference>
<dbReference type="GO" id="GO:0016616">
    <property type="term" value="F:oxidoreductase activity, acting on the CH-OH group of donors, NAD or NADP as acceptor"/>
    <property type="evidence" value="ECO:0007669"/>
    <property type="project" value="InterPro"/>
</dbReference>
<evidence type="ECO:0000256" key="1">
    <source>
        <dbReference type="ARBA" id="ARBA00006601"/>
    </source>
</evidence>
<dbReference type="GO" id="GO:0000271">
    <property type="term" value="P:polysaccharide biosynthetic process"/>
    <property type="evidence" value="ECO:0007669"/>
    <property type="project" value="InterPro"/>
</dbReference>
<feature type="domain" description="UDP-glucose/GDP-mannose dehydrogenase C-terminal" evidence="5">
    <location>
        <begin position="316"/>
        <end position="416"/>
    </location>
</feature>
<dbReference type="InterPro" id="IPR014026">
    <property type="entry name" value="UDP-Glc/GDP-Man_DH_dimer"/>
</dbReference>
<name>A0AAP8XVH0_LEGPN</name>
<comment type="caution">
    <text evidence="6">The sequence shown here is derived from an EMBL/GenBank/DDBJ whole genome shotgun (WGS) entry which is preliminary data.</text>
</comment>
<dbReference type="InterPro" id="IPR028359">
    <property type="entry name" value="UDP_ManNAc/GlcNAc_DH"/>
</dbReference>
<evidence type="ECO:0000313" key="7">
    <source>
        <dbReference type="Proteomes" id="UP000863577"/>
    </source>
</evidence>
<comment type="similarity">
    <text evidence="1 4">Belongs to the UDP-glucose/GDP-mannose dehydrogenase family.</text>
</comment>
<keyword evidence="2" id="KW-0560">Oxidoreductase</keyword>